<evidence type="ECO:0008006" key="4">
    <source>
        <dbReference type="Google" id="ProtNLM"/>
    </source>
</evidence>
<proteinExistence type="predicted"/>
<evidence type="ECO:0000313" key="2">
    <source>
        <dbReference type="EMBL" id="GAA1091246.1"/>
    </source>
</evidence>
<dbReference type="Proteomes" id="UP001499987">
    <property type="component" value="Unassembled WGS sequence"/>
</dbReference>
<reference evidence="2 3" key="1">
    <citation type="journal article" date="2019" name="Int. J. Syst. Evol. Microbiol.">
        <title>The Global Catalogue of Microorganisms (GCM) 10K type strain sequencing project: providing services to taxonomists for standard genome sequencing and annotation.</title>
        <authorList>
            <consortium name="The Broad Institute Genomics Platform"/>
            <consortium name="The Broad Institute Genome Sequencing Center for Infectious Disease"/>
            <person name="Wu L."/>
            <person name="Ma J."/>
        </authorList>
    </citation>
    <scope>NUCLEOTIDE SEQUENCE [LARGE SCALE GENOMIC DNA]</scope>
    <source>
        <strain evidence="2 3">JCM 13002</strain>
    </source>
</reference>
<keyword evidence="1" id="KW-0732">Signal</keyword>
<dbReference type="InterPro" id="IPR038765">
    <property type="entry name" value="Papain-like_cys_pep_sf"/>
</dbReference>
<dbReference type="SUPFAM" id="SSF54001">
    <property type="entry name" value="Cysteine proteinases"/>
    <property type="match status" value="1"/>
</dbReference>
<accession>A0ABN1TK93</accession>
<keyword evidence="3" id="KW-1185">Reference proteome</keyword>
<sequence length="606" mass="62334">MSVRKRTAVAAVATVLSAGLASAALVVLPAHADTVVSGYQSVTSTGTLGGGAAPGGPVTRSQAIQRAQDWVNNLVPYSPHGLQSPYGWWADSATGGRYREDCSGLVSMAWQLTSSLTTDSLPSVSTRLASLDDLKPGDAINSATHVVLFAGWTDGSHTNANVFTESGTDYPTRYTTYSRSYLKSLGYYGLRYNKIVDSSEPQGYPDPATLPTGTLVKSPGNPTVKLIINGAGLAVAGSDVGPDGYDLSRVVTVDDAKFWALPSSLQSGSVVHDQAGGNSRYVIVGGAALPITGAEWTADGYNTVADMGVPTSWLNNALKATLPAGMVVMDQAGTDASRYVMIGGAALHISASEWTADGYNTQPLMGVPGTWLAQAATKTPPTGTVLMDQSGTDANRYVMVAGAAVHISADEWTADGYNGQSLMGVPGGWLAGAVDSTVADGTLIKGQAGADPSVYVMVNNSALPLTNAEFTTSYANQPVVGVPETWEAGAVGRPLKNGTVIKNVSGADPSVYVMAGGMAVPLGYADFTGFGYDKQPLRPVPGTWEASAAAKAAPSDGTLLQSSDSTTVWQVVNGGSKKAATAGSYNATDVVKVPTALTTKLPTVTQ</sequence>
<dbReference type="RefSeq" id="WP_344624909.1">
    <property type="nucleotide sequence ID" value="NZ_BAAALD010000036.1"/>
</dbReference>
<comment type="caution">
    <text evidence="2">The sequence shown here is derived from an EMBL/GenBank/DDBJ whole genome shotgun (WGS) entry which is preliminary data.</text>
</comment>
<dbReference type="EMBL" id="BAAALD010000036">
    <property type="protein sequence ID" value="GAA1091246.1"/>
    <property type="molecule type" value="Genomic_DNA"/>
</dbReference>
<name>A0ABN1TK93_9ACTN</name>
<feature type="signal peptide" evidence="1">
    <location>
        <begin position="1"/>
        <end position="32"/>
    </location>
</feature>
<protein>
    <recommendedName>
        <fullName evidence="4">NlpC/P60 domain-containing protein</fullName>
    </recommendedName>
</protein>
<evidence type="ECO:0000313" key="3">
    <source>
        <dbReference type="Proteomes" id="UP001499987"/>
    </source>
</evidence>
<dbReference type="Gene3D" id="3.90.1720.10">
    <property type="entry name" value="endopeptidase domain like (from Nostoc punctiforme)"/>
    <property type="match status" value="1"/>
</dbReference>
<organism evidence="2 3">
    <name type="scientific">Kitasatospora arboriphila</name>
    <dbReference type="NCBI Taxonomy" id="258052"/>
    <lineage>
        <taxon>Bacteria</taxon>
        <taxon>Bacillati</taxon>
        <taxon>Actinomycetota</taxon>
        <taxon>Actinomycetes</taxon>
        <taxon>Kitasatosporales</taxon>
        <taxon>Streptomycetaceae</taxon>
        <taxon>Kitasatospora</taxon>
    </lineage>
</organism>
<gene>
    <name evidence="2" type="ORF">GCM10009663_38820</name>
</gene>
<feature type="chain" id="PRO_5045862549" description="NlpC/P60 domain-containing protein" evidence="1">
    <location>
        <begin position="33"/>
        <end position="606"/>
    </location>
</feature>
<evidence type="ECO:0000256" key="1">
    <source>
        <dbReference type="SAM" id="SignalP"/>
    </source>
</evidence>